<dbReference type="SUPFAM" id="SSF46774">
    <property type="entry name" value="ARID-like"/>
    <property type="match status" value="1"/>
</dbReference>
<evidence type="ECO:0000313" key="9">
    <source>
        <dbReference type="Proteomes" id="UP001201980"/>
    </source>
</evidence>
<dbReference type="Gene3D" id="1.10.150.60">
    <property type="entry name" value="ARID DNA-binding domain"/>
    <property type="match status" value="1"/>
</dbReference>
<evidence type="ECO:0000259" key="6">
    <source>
        <dbReference type="PROSITE" id="PS51011"/>
    </source>
</evidence>
<feature type="compositionally biased region" description="Polar residues" evidence="5">
    <location>
        <begin position="255"/>
        <end position="268"/>
    </location>
</feature>
<dbReference type="AlphaFoldDB" id="A0AAD5RIK7"/>
<evidence type="ECO:0000256" key="1">
    <source>
        <dbReference type="ARBA" id="ARBA00022853"/>
    </source>
</evidence>
<name>A0AAD5RIK7_9PEZI</name>
<feature type="compositionally biased region" description="Basic and acidic residues" evidence="5">
    <location>
        <begin position="151"/>
        <end position="166"/>
    </location>
</feature>
<dbReference type="GO" id="GO:0006355">
    <property type="term" value="P:regulation of DNA-templated transcription"/>
    <property type="evidence" value="ECO:0007669"/>
    <property type="project" value="InterPro"/>
</dbReference>
<feature type="compositionally biased region" description="Basic residues" evidence="5">
    <location>
        <begin position="199"/>
        <end position="214"/>
    </location>
</feature>
<organism evidence="8 9">
    <name type="scientific">Zalerion maritima</name>
    <dbReference type="NCBI Taxonomy" id="339359"/>
    <lineage>
        <taxon>Eukaryota</taxon>
        <taxon>Fungi</taxon>
        <taxon>Dikarya</taxon>
        <taxon>Ascomycota</taxon>
        <taxon>Pezizomycotina</taxon>
        <taxon>Sordariomycetes</taxon>
        <taxon>Lulworthiomycetidae</taxon>
        <taxon>Lulworthiales</taxon>
        <taxon>Lulworthiaceae</taxon>
        <taxon>Zalerion</taxon>
    </lineage>
</organism>
<dbReference type="PROSITE" id="PS51011">
    <property type="entry name" value="ARID"/>
    <property type="match status" value="1"/>
</dbReference>
<dbReference type="SMART" id="SM01014">
    <property type="entry name" value="ARID"/>
    <property type="match status" value="1"/>
</dbReference>
<dbReference type="Proteomes" id="UP001201980">
    <property type="component" value="Unassembled WGS sequence"/>
</dbReference>
<dbReference type="Pfam" id="PF01388">
    <property type="entry name" value="ARID"/>
    <property type="match status" value="1"/>
</dbReference>
<evidence type="ECO:0000259" key="7">
    <source>
        <dbReference type="PROSITE" id="PS51526"/>
    </source>
</evidence>
<feature type="domain" description="RFX-type winged-helix" evidence="7">
    <location>
        <begin position="666"/>
        <end position="745"/>
    </location>
</feature>
<feature type="compositionally biased region" description="Low complexity" evidence="5">
    <location>
        <begin position="167"/>
        <end position="177"/>
    </location>
</feature>
<dbReference type="PANTHER" id="PTHR22970:SF14">
    <property type="entry name" value="AT-RICH INTERACTIVE DOMAIN-CONTAINING PROTEIN 2"/>
    <property type="match status" value="1"/>
</dbReference>
<comment type="caution">
    <text evidence="8">The sequence shown here is derived from an EMBL/GenBank/DDBJ whole genome shotgun (WGS) entry which is preliminary data.</text>
</comment>
<dbReference type="InterPro" id="IPR001606">
    <property type="entry name" value="ARID_dom"/>
</dbReference>
<dbReference type="Gene3D" id="3.30.160.60">
    <property type="entry name" value="Classic Zinc Finger"/>
    <property type="match status" value="1"/>
</dbReference>
<dbReference type="CDD" id="cd16100">
    <property type="entry name" value="ARID"/>
    <property type="match status" value="1"/>
</dbReference>
<dbReference type="InterPro" id="IPR036431">
    <property type="entry name" value="ARID_dom_sf"/>
</dbReference>
<dbReference type="GO" id="GO:0006325">
    <property type="term" value="P:chromatin organization"/>
    <property type="evidence" value="ECO:0007669"/>
    <property type="project" value="UniProtKB-KW"/>
</dbReference>
<dbReference type="PROSITE" id="PS51526">
    <property type="entry name" value="RFX_DBD"/>
    <property type="match status" value="1"/>
</dbReference>
<dbReference type="GO" id="GO:0003677">
    <property type="term" value="F:DNA binding"/>
    <property type="evidence" value="ECO:0007669"/>
    <property type="project" value="InterPro"/>
</dbReference>
<keyword evidence="2" id="KW-0805">Transcription regulation</keyword>
<sequence>MAPKNADAEPHFIDRTPEYEDFMQKLTEFHQKRGTNLDPEPKIGSCHIDLLKLFNHVVKNGGYDKISAEKLAWRRMTEEINIPAGNIAQTSFQVKSCFYRFLAAYEIKSVHNQEPPPKELLEDQSAKGGSLLTRTWENNPFKNAGGNPDAATDHSGDDSTPARERPANPNASSARASRGLREAPPQRVLFQPDTGPTRTARHASGHHPGGHHTGHSNSAGNNSVRDSQSASSHLANISTPTSHPAQAHSALAHHPSTQQQHLSRGVSASYQPQITDNISSAVNGYEPRQNIIVPILPVNTPINNPSEFMKKKRQRLLVSSPYDQSQSPAVRLPCIGYEGPNIYLRCLFALRSSLPAEQAFALTHLVRISFERGDKYKFDSFPGLSDGLIDKALEVGSIFYHVNWSISFNSVESEQNISVLDGLNGTDDILDRISCLAPKPVSDDVVPADQQDLLTNVTEAVLTIRNMVILPENAAYMADSISLRDLLCILLNLPPLDMLVEVKHYALEIAEVITPYLVLEPHNPMYISIVSQLKSSDRGMILLALRALARTSMNLEATNRLGDISTETLKDVTTWMLLNDEDLVDACLDFFYQYTAVVPNVEHLVQAVNLEILVSHLVRLLAHGAVKKPIQVVLKQSQARPPPNQVAVIPKDLVKRLLATDEPIRCQQWLRGFFEEDSNSVITQMTVWQAYQNAFSEPVKQNGRQMINPSEFIKYVSHVFPGAQAQIIKEPAGNKFVIRGIRARPRPLGPDGRMYYPCEWRTPERRLCGESYSNPEDMYKHILASHLPTKEGSNGTEPDTSRHAICSWFRCQKFNKPTSDVRAVALHTKVHAAYRPVPFDSKVSSKSYIEPAKVMNLQGENTPTTTDERNQPQAVGVPLSAALVLCNIARNVVKTKAEDGLLKKQEMGGEGGGWNERLFRPILPRLREVMTENASLTPYMTRLLITANLLEE</sequence>
<keyword evidence="3" id="KW-0804">Transcription</keyword>
<protein>
    <recommendedName>
        <fullName evidence="10">Chromatin structure-remodeling complex subunit rsc9</fullName>
    </recommendedName>
</protein>
<dbReference type="PANTHER" id="PTHR22970">
    <property type="entry name" value="AT-RICH INTERACTIVE DOMAIN-CONTAINING PROTEIN 2"/>
    <property type="match status" value="1"/>
</dbReference>
<evidence type="ECO:0000256" key="3">
    <source>
        <dbReference type="ARBA" id="ARBA00023163"/>
    </source>
</evidence>
<keyword evidence="9" id="KW-1185">Reference proteome</keyword>
<feature type="compositionally biased region" description="Polar residues" evidence="5">
    <location>
        <begin position="216"/>
        <end position="244"/>
    </location>
</feature>
<feature type="domain" description="ARID" evidence="6">
    <location>
        <begin position="16"/>
        <end position="110"/>
    </location>
</feature>
<dbReference type="SMART" id="SM00501">
    <property type="entry name" value="BRIGHT"/>
    <property type="match status" value="1"/>
</dbReference>
<dbReference type="GO" id="GO:0016586">
    <property type="term" value="C:RSC-type complex"/>
    <property type="evidence" value="ECO:0007669"/>
    <property type="project" value="TreeGrafter"/>
</dbReference>
<dbReference type="InterPro" id="IPR003150">
    <property type="entry name" value="DNA-bd_RFX"/>
</dbReference>
<reference evidence="8" key="1">
    <citation type="submission" date="2022-07" db="EMBL/GenBank/DDBJ databases">
        <title>Draft genome sequence of Zalerion maritima ATCC 34329, a (micro)plastics degrading marine fungus.</title>
        <authorList>
            <person name="Paco A."/>
            <person name="Goncalves M.F.M."/>
            <person name="Rocha-Santos T.A.P."/>
            <person name="Alves A."/>
        </authorList>
    </citation>
    <scope>NUCLEOTIDE SEQUENCE</scope>
    <source>
        <strain evidence="8">ATCC 34329</strain>
    </source>
</reference>
<dbReference type="InterPro" id="IPR052406">
    <property type="entry name" value="Chromatin_Remodeling_Comp"/>
</dbReference>
<evidence type="ECO:0000313" key="8">
    <source>
        <dbReference type="EMBL" id="KAJ2894660.1"/>
    </source>
</evidence>
<evidence type="ECO:0000256" key="2">
    <source>
        <dbReference type="ARBA" id="ARBA00023015"/>
    </source>
</evidence>
<keyword evidence="1" id="KW-0156">Chromatin regulator</keyword>
<evidence type="ECO:0000256" key="5">
    <source>
        <dbReference type="SAM" id="MobiDB-lite"/>
    </source>
</evidence>
<feature type="region of interest" description="Disordered" evidence="5">
    <location>
        <begin position="134"/>
        <end position="268"/>
    </location>
</feature>
<gene>
    <name evidence="8" type="ORF">MKZ38_007318</name>
</gene>
<accession>A0AAD5RIK7</accession>
<proteinExistence type="predicted"/>
<dbReference type="FunFam" id="1.10.150.60:FF:000021">
    <property type="entry name" value="Chromatin structure-remodeling complex subunit rsc9"/>
    <property type="match status" value="1"/>
</dbReference>
<evidence type="ECO:0008006" key="10">
    <source>
        <dbReference type="Google" id="ProtNLM"/>
    </source>
</evidence>
<dbReference type="Gene3D" id="1.10.10.10">
    <property type="entry name" value="Winged helix-like DNA-binding domain superfamily/Winged helix DNA-binding domain"/>
    <property type="match status" value="1"/>
</dbReference>
<evidence type="ECO:0000256" key="4">
    <source>
        <dbReference type="ARBA" id="ARBA00023242"/>
    </source>
</evidence>
<dbReference type="InterPro" id="IPR036388">
    <property type="entry name" value="WH-like_DNA-bd_sf"/>
</dbReference>
<keyword evidence="4" id="KW-0539">Nucleus</keyword>
<dbReference type="EMBL" id="JAKWBI020000469">
    <property type="protein sequence ID" value="KAJ2894660.1"/>
    <property type="molecule type" value="Genomic_DNA"/>
</dbReference>